<evidence type="ECO:0008006" key="4">
    <source>
        <dbReference type="Google" id="ProtNLM"/>
    </source>
</evidence>
<name>A0ABV2AN30_9EUKA</name>
<gene>
    <name evidence="2" type="ORF">MHBO_002646</name>
</gene>
<dbReference type="Pfam" id="PF00318">
    <property type="entry name" value="Ribosomal_S2"/>
    <property type="match status" value="1"/>
</dbReference>
<dbReference type="SUPFAM" id="SSF52313">
    <property type="entry name" value="Ribosomal protein S2"/>
    <property type="match status" value="1"/>
</dbReference>
<dbReference type="CDD" id="cd01425">
    <property type="entry name" value="RPS2"/>
    <property type="match status" value="1"/>
</dbReference>
<protein>
    <recommendedName>
        <fullName evidence="4">Ribosomal protein S2</fullName>
    </recommendedName>
</protein>
<dbReference type="PANTHER" id="PTHR12534">
    <property type="entry name" value="30S RIBOSOMAL PROTEIN S2 PROKARYOTIC AND ORGANELLAR"/>
    <property type="match status" value="1"/>
</dbReference>
<dbReference type="InterPro" id="IPR001865">
    <property type="entry name" value="Ribosomal_uS2"/>
</dbReference>
<evidence type="ECO:0000256" key="1">
    <source>
        <dbReference type="ARBA" id="ARBA00006242"/>
    </source>
</evidence>
<reference evidence="2 3" key="1">
    <citation type="journal article" date="2024" name="BMC Biol.">
        <title>Comparative genomics of Ascetosporea gives new insight into the evolutionary basis for animal parasitism in Rhizaria.</title>
        <authorList>
            <person name="Hiltunen Thoren M."/>
            <person name="Onut-Brannstrom I."/>
            <person name="Alfjorden A."/>
            <person name="Peckova H."/>
            <person name="Swords F."/>
            <person name="Hooper C."/>
            <person name="Holzer A.S."/>
            <person name="Bass D."/>
            <person name="Burki F."/>
        </authorList>
    </citation>
    <scope>NUCLEOTIDE SEQUENCE [LARGE SCALE GENOMIC DNA]</scope>
    <source>
        <strain evidence="2">20-A016</strain>
    </source>
</reference>
<dbReference type="InterPro" id="IPR023591">
    <property type="entry name" value="Ribosomal_uS2_flav_dom_sf"/>
</dbReference>
<dbReference type="PANTHER" id="PTHR12534:SF0">
    <property type="entry name" value="SMALL RIBOSOMAL SUBUNIT PROTEIN US2M"/>
    <property type="match status" value="1"/>
</dbReference>
<sequence>ALKCGEPFIVHKYHDGILTNFSYLSSKAKERRFFRMDKAENRDIKDVMKKYARYRLSDGIPSIIVLMHKTGNEILINEADRVGIPVACLCDSDVDPSRIMYVIPGNDDNEPSVRYVMEMLSNAILEKKKNIRFWRKLIDIQRKEPKKLYSPNVKPNLSLRKGLTQIEMLNPKIRPKRKND</sequence>
<dbReference type="PRINTS" id="PR00395">
    <property type="entry name" value="RIBOSOMALS2"/>
</dbReference>
<organism evidence="2 3">
    <name type="scientific">Bonamia ostreae</name>
    <dbReference type="NCBI Taxonomy" id="126728"/>
    <lineage>
        <taxon>Eukaryota</taxon>
        <taxon>Sar</taxon>
        <taxon>Rhizaria</taxon>
        <taxon>Endomyxa</taxon>
        <taxon>Ascetosporea</taxon>
        <taxon>Haplosporida</taxon>
        <taxon>Bonamia</taxon>
    </lineage>
</organism>
<evidence type="ECO:0000313" key="2">
    <source>
        <dbReference type="EMBL" id="MES1921048.1"/>
    </source>
</evidence>
<dbReference type="InterPro" id="IPR005706">
    <property type="entry name" value="Ribosomal_uS2_bac/mit/plastid"/>
</dbReference>
<accession>A0ABV2AN30</accession>
<comment type="caution">
    <text evidence="2">The sequence shown here is derived from an EMBL/GenBank/DDBJ whole genome shotgun (WGS) entry which is preliminary data.</text>
</comment>
<dbReference type="EMBL" id="JBDODL010001050">
    <property type="protein sequence ID" value="MES1921048.1"/>
    <property type="molecule type" value="Genomic_DNA"/>
</dbReference>
<proteinExistence type="inferred from homology"/>
<dbReference type="Proteomes" id="UP001439008">
    <property type="component" value="Unassembled WGS sequence"/>
</dbReference>
<comment type="similarity">
    <text evidence="1">Belongs to the universal ribosomal protein uS2 family.</text>
</comment>
<dbReference type="Gene3D" id="3.40.50.10490">
    <property type="entry name" value="Glucose-6-phosphate isomerase like protein, domain 1"/>
    <property type="match status" value="1"/>
</dbReference>
<feature type="non-terminal residue" evidence="2">
    <location>
        <position position="1"/>
    </location>
</feature>
<evidence type="ECO:0000313" key="3">
    <source>
        <dbReference type="Proteomes" id="UP001439008"/>
    </source>
</evidence>
<keyword evidence="3" id="KW-1185">Reference proteome</keyword>